<organism evidence="2 3">
    <name type="scientific">Papaver atlanticum</name>
    <dbReference type="NCBI Taxonomy" id="357466"/>
    <lineage>
        <taxon>Eukaryota</taxon>
        <taxon>Viridiplantae</taxon>
        <taxon>Streptophyta</taxon>
        <taxon>Embryophyta</taxon>
        <taxon>Tracheophyta</taxon>
        <taxon>Spermatophyta</taxon>
        <taxon>Magnoliopsida</taxon>
        <taxon>Ranunculales</taxon>
        <taxon>Papaveraceae</taxon>
        <taxon>Papaveroideae</taxon>
        <taxon>Papaver</taxon>
    </lineage>
</organism>
<keyword evidence="3" id="KW-1185">Reference proteome</keyword>
<comment type="caution">
    <text evidence="2">The sequence shown here is derived from an EMBL/GenBank/DDBJ whole genome shotgun (WGS) entry which is preliminary data.</text>
</comment>
<dbReference type="Proteomes" id="UP001202328">
    <property type="component" value="Unassembled WGS sequence"/>
</dbReference>
<feature type="compositionally biased region" description="Basic and acidic residues" evidence="1">
    <location>
        <begin position="84"/>
        <end position="96"/>
    </location>
</feature>
<evidence type="ECO:0000313" key="3">
    <source>
        <dbReference type="Proteomes" id="UP001202328"/>
    </source>
</evidence>
<sequence>SEVAMLLITAYENSKVNVSIPSSTVLELEHVRWIFAARDFPGRLQVEPVWKEEYSCPILFVYLMGADLTTFGVLVVVAEWKRIPEDGTPDSHDEFPLQRNRNIRHP</sequence>
<feature type="non-terminal residue" evidence="2">
    <location>
        <position position="1"/>
    </location>
</feature>
<evidence type="ECO:0000313" key="2">
    <source>
        <dbReference type="EMBL" id="KAI3960802.1"/>
    </source>
</evidence>
<evidence type="ECO:0000256" key="1">
    <source>
        <dbReference type="SAM" id="MobiDB-lite"/>
    </source>
</evidence>
<dbReference type="AlphaFoldDB" id="A0AAD4XY65"/>
<reference evidence="2" key="1">
    <citation type="submission" date="2022-04" db="EMBL/GenBank/DDBJ databases">
        <title>A functionally conserved STORR gene fusion in Papaver species that diverged 16.8 million years ago.</title>
        <authorList>
            <person name="Catania T."/>
        </authorList>
    </citation>
    <scope>NUCLEOTIDE SEQUENCE</scope>
    <source>
        <strain evidence="2">S-188037</strain>
    </source>
</reference>
<protein>
    <submittedName>
        <fullName evidence="2">Uncharacterized protein</fullName>
    </submittedName>
</protein>
<proteinExistence type="predicted"/>
<dbReference type="EMBL" id="JAJJMB010000874">
    <property type="protein sequence ID" value="KAI3960802.1"/>
    <property type="molecule type" value="Genomic_DNA"/>
</dbReference>
<accession>A0AAD4XY65</accession>
<name>A0AAD4XY65_9MAGN</name>
<gene>
    <name evidence="2" type="ORF">MKW98_026194</name>
</gene>
<feature type="region of interest" description="Disordered" evidence="1">
    <location>
        <begin position="84"/>
        <end position="106"/>
    </location>
</feature>